<evidence type="ECO:0000313" key="3">
    <source>
        <dbReference type="Proteomes" id="UP000319478"/>
    </source>
</evidence>
<gene>
    <name evidence="1" type="ORF">GHA01_30870</name>
    <name evidence="2" type="ORF">K1W68_09490</name>
</gene>
<sequence length="93" mass="10425">MSDLTTRITALEAYDQAIQRNREGINESFGYLEQSWGMFAAVYSGQAAEQFSAMFEASVMKMRECNEAMAAIQKELQERIVLLRNLDAAHGGL</sequence>
<organism evidence="2 4">
    <name type="scientific">Novacetimonas hansenii</name>
    <name type="common">Komagataeibacter hansenii</name>
    <dbReference type="NCBI Taxonomy" id="436"/>
    <lineage>
        <taxon>Bacteria</taxon>
        <taxon>Pseudomonadati</taxon>
        <taxon>Pseudomonadota</taxon>
        <taxon>Alphaproteobacteria</taxon>
        <taxon>Acetobacterales</taxon>
        <taxon>Acetobacteraceae</taxon>
        <taxon>Novacetimonas</taxon>
    </lineage>
</organism>
<evidence type="ECO:0000313" key="2">
    <source>
        <dbReference type="EMBL" id="MCJ8354214.1"/>
    </source>
</evidence>
<dbReference type="InterPro" id="IPR036689">
    <property type="entry name" value="ESAT-6-like_sf"/>
</dbReference>
<dbReference type="InterPro" id="IPR010310">
    <property type="entry name" value="T7SS_ESAT-6-like"/>
</dbReference>
<protein>
    <submittedName>
        <fullName evidence="2">WXG100 family type VII secretion target</fullName>
    </submittedName>
</protein>
<comment type="caution">
    <text evidence="2">The sequence shown here is derived from an EMBL/GenBank/DDBJ whole genome shotgun (WGS) entry which is preliminary data.</text>
</comment>
<dbReference type="AlphaFoldDB" id="A0AAW5EUI5"/>
<name>A0AAW5EUI5_NOVHA</name>
<dbReference type="Proteomes" id="UP001202887">
    <property type="component" value="Unassembled WGS sequence"/>
</dbReference>
<reference evidence="1 3" key="1">
    <citation type="submission" date="2019-06" db="EMBL/GenBank/DDBJ databases">
        <title>Whole genome shotgun sequence of Komagataeibacter hansenii NBRC 14820.</title>
        <authorList>
            <person name="Hosoyama A."/>
            <person name="Uohara A."/>
            <person name="Ohji S."/>
            <person name="Ichikawa N."/>
        </authorList>
    </citation>
    <scope>NUCLEOTIDE SEQUENCE [LARGE SCALE GENOMIC DNA]</scope>
    <source>
        <strain evidence="1 3">NBRC 14820</strain>
    </source>
</reference>
<evidence type="ECO:0000313" key="1">
    <source>
        <dbReference type="EMBL" id="GEC65238.1"/>
    </source>
</evidence>
<reference evidence="2" key="2">
    <citation type="journal article" date="2021" name="Polymers (Basel)">
        <title>Highly Stretchable Bacterial Cellulose Produced by Komagataeibacter hansenii SI1.</title>
        <authorList>
            <person name="Cielecka I."/>
            <person name="Ryngajllo M."/>
            <person name="Maniukiewicz W."/>
            <person name="Bielecki S."/>
        </authorList>
    </citation>
    <scope>NUCLEOTIDE SEQUENCE</scope>
    <source>
        <strain evidence="2">SI1</strain>
    </source>
</reference>
<dbReference type="Proteomes" id="UP000319478">
    <property type="component" value="Unassembled WGS sequence"/>
</dbReference>
<dbReference type="Pfam" id="PF06013">
    <property type="entry name" value="WXG100"/>
    <property type="match status" value="1"/>
</dbReference>
<evidence type="ECO:0000313" key="4">
    <source>
        <dbReference type="Proteomes" id="UP001202887"/>
    </source>
</evidence>
<dbReference type="Gene3D" id="1.10.287.850">
    <property type="entry name" value="HP0062-like domain"/>
    <property type="match status" value="1"/>
</dbReference>
<dbReference type="EMBL" id="BJNN01000188">
    <property type="protein sequence ID" value="GEC65238.1"/>
    <property type="molecule type" value="Genomic_DNA"/>
</dbReference>
<proteinExistence type="predicted"/>
<reference evidence="2" key="3">
    <citation type="submission" date="2022-03" db="EMBL/GenBank/DDBJ databases">
        <authorList>
            <person name="Ryngajllo M."/>
            <person name="Jacek P."/>
            <person name="Kubiak K."/>
        </authorList>
    </citation>
    <scope>NUCLEOTIDE SEQUENCE</scope>
    <source>
        <strain evidence="2">SI1</strain>
    </source>
</reference>
<dbReference type="SUPFAM" id="SSF140453">
    <property type="entry name" value="EsxAB dimer-like"/>
    <property type="match status" value="1"/>
</dbReference>
<dbReference type="RefSeq" id="WP_003621833.1">
    <property type="nucleotide sequence ID" value="NZ_BJNN01000188.1"/>
</dbReference>
<keyword evidence="3" id="KW-1185">Reference proteome</keyword>
<dbReference type="EMBL" id="JAIBCX010000021">
    <property type="protein sequence ID" value="MCJ8354214.1"/>
    <property type="molecule type" value="Genomic_DNA"/>
</dbReference>
<accession>A0AAW5EUI5</accession>